<keyword evidence="12" id="KW-0963">Cytoplasm</keyword>
<dbReference type="InterPro" id="IPR037041">
    <property type="entry name" value="Trigger_fac_C_sf"/>
</dbReference>
<dbReference type="EC" id="5.2.1.8" evidence="3 12"/>
<evidence type="ECO:0000313" key="17">
    <source>
        <dbReference type="Proteomes" id="UP000220034"/>
    </source>
</evidence>
<dbReference type="InterPro" id="IPR005215">
    <property type="entry name" value="Trig_fac"/>
</dbReference>
<keyword evidence="7 12" id="KW-0143">Chaperone</keyword>
<dbReference type="Proteomes" id="UP000220034">
    <property type="component" value="Unassembled WGS sequence"/>
</dbReference>
<evidence type="ECO:0000256" key="5">
    <source>
        <dbReference type="ARBA" id="ARBA00022618"/>
    </source>
</evidence>
<keyword evidence="9 12" id="KW-0131">Cell cycle</keyword>
<feature type="domain" description="PPIase FKBP-type" evidence="15">
    <location>
        <begin position="165"/>
        <end position="225"/>
    </location>
</feature>
<dbReference type="Gene3D" id="3.10.50.40">
    <property type="match status" value="1"/>
</dbReference>
<dbReference type="GO" id="GO:0005737">
    <property type="term" value="C:cytoplasm"/>
    <property type="evidence" value="ECO:0007669"/>
    <property type="project" value="UniProtKB-SubCell"/>
</dbReference>
<comment type="similarity">
    <text evidence="2 12 14">Belongs to the FKBP-type PPIase family. Tig subfamily.</text>
</comment>
<dbReference type="SUPFAM" id="SSF102735">
    <property type="entry name" value="Trigger factor ribosome-binding domain"/>
    <property type="match status" value="1"/>
</dbReference>
<evidence type="ECO:0000256" key="14">
    <source>
        <dbReference type="RuleBase" id="RU003914"/>
    </source>
</evidence>
<gene>
    <name evidence="12" type="primary">tig</name>
    <name evidence="16" type="ORF">SAMN06273572_11263</name>
</gene>
<evidence type="ECO:0000256" key="13">
    <source>
        <dbReference type="PROSITE-ProRule" id="PRU00277"/>
    </source>
</evidence>
<dbReference type="InterPro" id="IPR008881">
    <property type="entry name" value="Trigger_fac_ribosome-bd_bac"/>
</dbReference>
<dbReference type="SUPFAM" id="SSF109998">
    <property type="entry name" value="Triger factor/SurA peptide-binding domain-like"/>
    <property type="match status" value="1"/>
</dbReference>
<keyword evidence="6 12" id="KW-0697">Rotamase</keyword>
<dbReference type="EMBL" id="OCTN01000012">
    <property type="protein sequence ID" value="SOH95568.1"/>
    <property type="molecule type" value="Genomic_DNA"/>
</dbReference>
<keyword evidence="8 12" id="KW-0413">Isomerase</keyword>
<dbReference type="OrthoDB" id="9767721at2"/>
<evidence type="ECO:0000256" key="8">
    <source>
        <dbReference type="ARBA" id="ARBA00023235"/>
    </source>
</evidence>
<dbReference type="InterPro" id="IPR027304">
    <property type="entry name" value="Trigger_fact/SurA_dom_sf"/>
</dbReference>
<keyword evidence="17" id="KW-1185">Reference proteome</keyword>
<dbReference type="InterPro" id="IPR008880">
    <property type="entry name" value="Trigger_fac_C"/>
</dbReference>
<dbReference type="SUPFAM" id="SSF54534">
    <property type="entry name" value="FKBP-like"/>
    <property type="match status" value="1"/>
</dbReference>
<name>A0A2C9CWC2_9RHOB</name>
<evidence type="ECO:0000256" key="3">
    <source>
        <dbReference type="ARBA" id="ARBA00013194"/>
    </source>
</evidence>
<evidence type="ECO:0000256" key="11">
    <source>
        <dbReference type="ARBA" id="ARBA00029986"/>
    </source>
</evidence>
<dbReference type="GO" id="GO:0015031">
    <property type="term" value="P:protein transport"/>
    <property type="evidence" value="ECO:0007669"/>
    <property type="project" value="UniProtKB-UniRule"/>
</dbReference>
<dbReference type="GO" id="GO:0044183">
    <property type="term" value="F:protein folding chaperone"/>
    <property type="evidence" value="ECO:0007669"/>
    <property type="project" value="TreeGrafter"/>
</dbReference>
<dbReference type="GO" id="GO:0043335">
    <property type="term" value="P:protein unfolding"/>
    <property type="evidence" value="ECO:0007669"/>
    <property type="project" value="TreeGrafter"/>
</dbReference>
<comment type="catalytic activity">
    <reaction evidence="1 12 13">
        <text>[protein]-peptidylproline (omega=180) = [protein]-peptidylproline (omega=0)</text>
        <dbReference type="Rhea" id="RHEA:16237"/>
        <dbReference type="Rhea" id="RHEA-COMP:10747"/>
        <dbReference type="Rhea" id="RHEA-COMP:10748"/>
        <dbReference type="ChEBI" id="CHEBI:83833"/>
        <dbReference type="ChEBI" id="CHEBI:83834"/>
        <dbReference type="EC" id="5.2.1.8"/>
    </reaction>
</comment>
<comment type="function">
    <text evidence="10 12">Involved in protein export. Acts as a chaperone by maintaining the newly synthesized protein in an open conformation. Functions as a peptidyl-prolyl cis-trans isomerase.</text>
</comment>
<evidence type="ECO:0000256" key="12">
    <source>
        <dbReference type="HAMAP-Rule" id="MF_00303"/>
    </source>
</evidence>
<dbReference type="Pfam" id="PF00254">
    <property type="entry name" value="FKBP_C"/>
    <property type="match status" value="1"/>
</dbReference>
<comment type="subcellular location">
    <subcellularLocation>
        <location evidence="12">Cytoplasm</location>
    </subcellularLocation>
    <text evidence="12">About half TF is bound to the ribosome near the polypeptide exit tunnel while the other half is free in the cytoplasm.</text>
</comment>
<evidence type="ECO:0000259" key="15">
    <source>
        <dbReference type="PROSITE" id="PS50059"/>
    </source>
</evidence>
<dbReference type="Gene3D" id="3.30.70.1050">
    <property type="entry name" value="Trigger factor ribosome-binding domain"/>
    <property type="match status" value="1"/>
</dbReference>
<evidence type="ECO:0000256" key="2">
    <source>
        <dbReference type="ARBA" id="ARBA00005464"/>
    </source>
</evidence>
<dbReference type="InterPro" id="IPR001179">
    <property type="entry name" value="PPIase_FKBP_dom"/>
</dbReference>
<sequence>MQVNETLNEGLKRGYEITMTASELAAKVDEKLDAARPEVQMKGFRKGKVPKALLKKQFGKSVLGEAMQEGIDDSLKAHFETTGDRPAMQPNVTMKNDDWKEGDDVVVDVSYEKLPEIPELDFATLTVEKLTTEVEDEAVTEALDNLAATAQNFEKRRKGSKAKDGDQLTIDFLGKVDGEAFEGGAAEDFPLTLGSGQFIPGFEEQLVGVKEGEEVAVEVTFPEEYQAANLAGKAAVFDVTVKAVSEPKPAEVNDELAVKYGAEDLEALKGQLRERLAAEYANAARTVTKRNLLDALDGAVSFDLPPSMVEAEASQIAHQLWHEENPDVQGHDHEKIEPTDEHNALATRRVRLGLLLAEVGQKQEIQVTDQELQQAVFRQAQQYPGQEKAFFDFIQSNQQALQQIRAPLFEDKVVDYILELAKIEEKTVSKEDLQKAIEEMDEE</sequence>
<dbReference type="InterPro" id="IPR036611">
    <property type="entry name" value="Trigger_fac_ribosome-bd_sf"/>
</dbReference>
<accession>A0A2C9CWC2</accession>
<evidence type="ECO:0000256" key="6">
    <source>
        <dbReference type="ARBA" id="ARBA00023110"/>
    </source>
</evidence>
<dbReference type="FunFam" id="3.10.50.40:FF:000001">
    <property type="entry name" value="Trigger factor"/>
    <property type="match status" value="1"/>
</dbReference>
<evidence type="ECO:0000256" key="9">
    <source>
        <dbReference type="ARBA" id="ARBA00023306"/>
    </source>
</evidence>
<evidence type="ECO:0000256" key="7">
    <source>
        <dbReference type="ARBA" id="ARBA00023186"/>
    </source>
</evidence>
<proteinExistence type="inferred from homology"/>
<dbReference type="AlphaFoldDB" id="A0A2C9CWC2"/>
<protein>
    <recommendedName>
        <fullName evidence="4 12">Trigger factor</fullName>
        <shortName evidence="12">TF</shortName>
        <ecNumber evidence="3 12">5.2.1.8</ecNumber>
    </recommendedName>
    <alternativeName>
        <fullName evidence="11 12">PPIase</fullName>
    </alternativeName>
</protein>
<dbReference type="GO" id="GO:0003755">
    <property type="term" value="F:peptidyl-prolyl cis-trans isomerase activity"/>
    <property type="evidence" value="ECO:0007669"/>
    <property type="project" value="UniProtKB-UniRule"/>
</dbReference>
<dbReference type="HAMAP" id="MF_00303">
    <property type="entry name" value="Trigger_factor_Tig"/>
    <property type="match status" value="1"/>
</dbReference>
<dbReference type="RefSeq" id="WP_097932155.1">
    <property type="nucleotide sequence ID" value="NZ_OCTN01000012.1"/>
</dbReference>
<dbReference type="PROSITE" id="PS50059">
    <property type="entry name" value="FKBP_PPIASE"/>
    <property type="match status" value="1"/>
</dbReference>
<reference evidence="17" key="1">
    <citation type="submission" date="2017-09" db="EMBL/GenBank/DDBJ databases">
        <authorList>
            <person name="Varghese N."/>
            <person name="Submissions S."/>
        </authorList>
    </citation>
    <scope>NUCLEOTIDE SEQUENCE [LARGE SCALE GENOMIC DNA]</scope>
    <source>
        <strain evidence="17">C7</strain>
    </source>
</reference>
<evidence type="ECO:0000256" key="4">
    <source>
        <dbReference type="ARBA" id="ARBA00016902"/>
    </source>
</evidence>
<dbReference type="PANTHER" id="PTHR30560:SF3">
    <property type="entry name" value="TRIGGER FACTOR-LIKE PROTEIN TIG, CHLOROPLASTIC"/>
    <property type="match status" value="1"/>
</dbReference>
<dbReference type="GO" id="GO:0051083">
    <property type="term" value="P:'de novo' cotranslational protein folding"/>
    <property type="evidence" value="ECO:0007669"/>
    <property type="project" value="TreeGrafter"/>
</dbReference>
<dbReference type="InterPro" id="IPR046357">
    <property type="entry name" value="PPIase_dom_sf"/>
</dbReference>
<keyword evidence="5 12" id="KW-0132">Cell division</keyword>
<comment type="domain">
    <text evidence="12">Consists of 3 domains; the N-terminus binds the ribosome, the middle domain has PPIase activity, while the C-terminus has intrinsic chaperone activity on its own.</text>
</comment>
<dbReference type="Pfam" id="PF05698">
    <property type="entry name" value="Trigger_C"/>
    <property type="match status" value="1"/>
</dbReference>
<dbReference type="PANTHER" id="PTHR30560">
    <property type="entry name" value="TRIGGER FACTOR CHAPERONE AND PEPTIDYL-PROLYL CIS/TRANS ISOMERASE"/>
    <property type="match status" value="1"/>
</dbReference>
<dbReference type="Pfam" id="PF05697">
    <property type="entry name" value="Trigger_N"/>
    <property type="match status" value="1"/>
</dbReference>
<dbReference type="GO" id="GO:0051301">
    <property type="term" value="P:cell division"/>
    <property type="evidence" value="ECO:0007669"/>
    <property type="project" value="UniProtKB-KW"/>
</dbReference>
<dbReference type="GO" id="GO:0043022">
    <property type="term" value="F:ribosome binding"/>
    <property type="evidence" value="ECO:0007669"/>
    <property type="project" value="TreeGrafter"/>
</dbReference>
<dbReference type="Gene3D" id="1.10.3120.10">
    <property type="entry name" value="Trigger factor, C-terminal domain"/>
    <property type="match status" value="1"/>
</dbReference>
<organism evidence="16 17">
    <name type="scientific">Pontivivens marinum</name>
    <dbReference type="NCBI Taxonomy" id="1690039"/>
    <lineage>
        <taxon>Bacteria</taxon>
        <taxon>Pseudomonadati</taxon>
        <taxon>Pseudomonadota</taxon>
        <taxon>Alphaproteobacteria</taxon>
        <taxon>Rhodobacterales</taxon>
        <taxon>Paracoccaceae</taxon>
        <taxon>Pontivivens</taxon>
    </lineage>
</organism>
<evidence type="ECO:0000256" key="1">
    <source>
        <dbReference type="ARBA" id="ARBA00000971"/>
    </source>
</evidence>
<dbReference type="PIRSF" id="PIRSF003095">
    <property type="entry name" value="Trigger_factor"/>
    <property type="match status" value="1"/>
</dbReference>
<evidence type="ECO:0000256" key="10">
    <source>
        <dbReference type="ARBA" id="ARBA00024849"/>
    </source>
</evidence>
<evidence type="ECO:0000313" key="16">
    <source>
        <dbReference type="EMBL" id="SOH95568.1"/>
    </source>
</evidence>
<dbReference type="NCBIfam" id="TIGR00115">
    <property type="entry name" value="tig"/>
    <property type="match status" value="1"/>
</dbReference>